<organism evidence="6 7">
    <name type="scientific">Pseudomonas savastanoi pv. nerii</name>
    <dbReference type="NCBI Taxonomy" id="360921"/>
    <lineage>
        <taxon>Bacteria</taxon>
        <taxon>Pseudomonadati</taxon>
        <taxon>Pseudomonadota</taxon>
        <taxon>Gammaproteobacteria</taxon>
        <taxon>Pseudomonadales</taxon>
        <taxon>Pseudomonadaceae</taxon>
        <taxon>Pseudomonas</taxon>
    </lineage>
</organism>
<evidence type="ECO:0000313" key="7">
    <source>
        <dbReference type="Proteomes" id="UP000268636"/>
    </source>
</evidence>
<dbReference type="AlphaFoldDB" id="A0AB74BMI8"/>
<comment type="caution">
    <text evidence="6">The sequence shown here is derived from an EMBL/GenBank/DDBJ whole genome shotgun (WGS) entry which is preliminary data.</text>
</comment>
<dbReference type="InterPro" id="IPR050090">
    <property type="entry name" value="Tyrosine_recombinase_XerCD"/>
</dbReference>
<dbReference type="EMBL" id="RBTN01000030">
    <property type="protein sequence ID" value="RMT82081.1"/>
    <property type="molecule type" value="Genomic_DNA"/>
</dbReference>
<feature type="domain" description="Tyr recombinase" evidence="5">
    <location>
        <begin position="239"/>
        <end position="460"/>
    </location>
</feature>
<sequence>MPSLPFWRSQASPSPLLILLTPHNNKSIDLPRWRTSMTTESKQSDRYSKKMYTLLGEHKTFGSFSVDRILMRDATNISFMSWPNGSPCIIGNLYMLTLFNRKGRGGGHGLSRSGQGGGTMGDYAAKLSQLLRRCYRDARDPIRMNDGDFADYIEELRTEPSPTNPSRKKRTEDSISEVGRVWLDFLGFVGRIHGYEDFVSPEGRIRAEQKTFVFVDHAGNKSNRNFLTHHSFGPPSRKKSRNPITNEQIILLKETSRKSNDTNFVKTRRSLLIDVLTDTGARRSEIPNLTIDDIERAKAMPTPTLSMTTLKRGGEVFIREVPVHPSMLQLLDTFIQKQRRNIMKKFLTGKKDHRFLFVSETTGKPLTSKTLYNEIANLRDLAGIESQTCPHMFRHRYVTEYFIDFIKQHQINNADDFRRTLLLDITIFKEKVMKFTGHLTPASIDTYLHLALEALSEYSTTVTSIYVKRAMDGYFRREKELRQRLQEGMTVDEYLVELDLIQSMYKDDLKVAESRAE</sequence>
<dbReference type="InterPro" id="IPR002104">
    <property type="entry name" value="Integrase_catalytic"/>
</dbReference>
<evidence type="ECO:0000313" key="6">
    <source>
        <dbReference type="EMBL" id="RMT82081.1"/>
    </source>
</evidence>
<keyword evidence="3" id="KW-0238">DNA-binding</keyword>
<proteinExistence type="inferred from homology"/>
<keyword evidence="2" id="KW-0229">DNA integration</keyword>
<dbReference type="CDD" id="cd00397">
    <property type="entry name" value="DNA_BRE_C"/>
    <property type="match status" value="1"/>
</dbReference>
<dbReference type="PANTHER" id="PTHR30349:SF41">
    <property type="entry name" value="INTEGRASE_RECOMBINASE PROTEIN MJ0367-RELATED"/>
    <property type="match status" value="1"/>
</dbReference>
<comment type="similarity">
    <text evidence="1">Belongs to the 'phage' integrase family.</text>
</comment>
<dbReference type="InterPro" id="IPR013762">
    <property type="entry name" value="Integrase-like_cat_sf"/>
</dbReference>
<dbReference type="Gene3D" id="1.10.443.10">
    <property type="entry name" value="Intergrase catalytic core"/>
    <property type="match status" value="1"/>
</dbReference>
<dbReference type="InterPro" id="IPR011010">
    <property type="entry name" value="DNA_brk_join_enz"/>
</dbReference>
<gene>
    <name evidence="6" type="ORF">ALP42_01895</name>
</gene>
<dbReference type="Pfam" id="PF00589">
    <property type="entry name" value="Phage_integrase"/>
    <property type="match status" value="1"/>
</dbReference>
<evidence type="ECO:0000256" key="3">
    <source>
        <dbReference type="ARBA" id="ARBA00023125"/>
    </source>
</evidence>
<dbReference type="SUPFAM" id="SSF56349">
    <property type="entry name" value="DNA breaking-rejoining enzymes"/>
    <property type="match status" value="1"/>
</dbReference>
<evidence type="ECO:0000256" key="2">
    <source>
        <dbReference type="ARBA" id="ARBA00022908"/>
    </source>
</evidence>
<dbReference type="PROSITE" id="PS51898">
    <property type="entry name" value="TYR_RECOMBINASE"/>
    <property type="match status" value="1"/>
</dbReference>
<accession>A0AB74BMI8</accession>
<dbReference type="GO" id="GO:0003677">
    <property type="term" value="F:DNA binding"/>
    <property type="evidence" value="ECO:0007669"/>
    <property type="project" value="UniProtKB-KW"/>
</dbReference>
<protein>
    <submittedName>
        <fullName evidence="6">Integrase protein</fullName>
    </submittedName>
</protein>
<evidence type="ECO:0000256" key="4">
    <source>
        <dbReference type="ARBA" id="ARBA00023172"/>
    </source>
</evidence>
<dbReference type="Proteomes" id="UP000268636">
    <property type="component" value="Unassembled WGS sequence"/>
</dbReference>
<evidence type="ECO:0000256" key="1">
    <source>
        <dbReference type="ARBA" id="ARBA00008857"/>
    </source>
</evidence>
<keyword evidence="4" id="KW-0233">DNA recombination</keyword>
<dbReference type="GO" id="GO:0006310">
    <property type="term" value="P:DNA recombination"/>
    <property type="evidence" value="ECO:0007669"/>
    <property type="project" value="UniProtKB-KW"/>
</dbReference>
<dbReference type="PANTHER" id="PTHR30349">
    <property type="entry name" value="PHAGE INTEGRASE-RELATED"/>
    <property type="match status" value="1"/>
</dbReference>
<dbReference type="GO" id="GO:0015074">
    <property type="term" value="P:DNA integration"/>
    <property type="evidence" value="ECO:0007669"/>
    <property type="project" value="UniProtKB-KW"/>
</dbReference>
<reference evidence="6 7" key="1">
    <citation type="submission" date="2018-08" db="EMBL/GenBank/DDBJ databases">
        <title>Recombination of ecologically and evolutionarily significant loci maintains genetic cohesion in the Pseudomonas syringae species complex.</title>
        <authorList>
            <person name="Dillon M."/>
            <person name="Thakur S."/>
            <person name="Almeida R.N.D."/>
            <person name="Weir B.S."/>
            <person name="Guttman D.S."/>
        </authorList>
    </citation>
    <scope>NUCLEOTIDE SEQUENCE [LARGE SCALE GENOMIC DNA]</scope>
    <source>
        <strain evidence="6 7">ICMP 13786</strain>
    </source>
</reference>
<evidence type="ECO:0000259" key="5">
    <source>
        <dbReference type="PROSITE" id="PS51898"/>
    </source>
</evidence>
<name>A0AB74BMI8_PSESS</name>